<evidence type="ECO:0000313" key="2">
    <source>
        <dbReference type="EMBL" id="KAA8822532.1"/>
    </source>
</evidence>
<dbReference type="OrthoDB" id="1524134at2"/>
<protein>
    <submittedName>
        <fullName evidence="1">Uncharacterized protein</fullName>
    </submittedName>
</protein>
<dbReference type="AlphaFoldDB" id="A0A5J5E0N8"/>
<name>A0A5J5E0N8_9BIFI</name>
<dbReference type="Proteomes" id="UP000374630">
    <property type="component" value="Unassembled WGS sequence"/>
</dbReference>
<proteinExistence type="predicted"/>
<dbReference type="EMBL" id="RZOA01000030">
    <property type="protein sequence ID" value="KAA8821257.1"/>
    <property type="molecule type" value="Genomic_DNA"/>
</dbReference>
<reference evidence="3 4" key="1">
    <citation type="journal article" date="2019" name="Syst. Appl. Microbiol.">
        <title>Characterization of Bifidobacterium species in feaces of the Egyptian fruit bat: Description of B. vespertilionis sp. nov. and B. rousetti sp. nov.</title>
        <authorList>
            <person name="Modesto M."/>
            <person name="Satti M."/>
            <person name="Watanabe K."/>
            <person name="Puglisi E."/>
            <person name="Morelli L."/>
            <person name="Huang C.-H."/>
            <person name="Liou J.-S."/>
            <person name="Miyashita M."/>
            <person name="Tamura T."/>
            <person name="Saito S."/>
            <person name="Mori K."/>
            <person name="Huang L."/>
            <person name="Sciavilla P."/>
            <person name="Sandri C."/>
            <person name="Spiezio C."/>
            <person name="Vitali F."/>
            <person name="Cavalieri D."/>
            <person name="Perpetuini G."/>
            <person name="Tofalo R."/>
            <person name="Bonetti A."/>
            <person name="Arita M."/>
            <person name="Mattarelli P."/>
        </authorList>
    </citation>
    <scope>NUCLEOTIDE SEQUENCE [LARGE SCALE GENOMIC DNA]</scope>
    <source>
        <strain evidence="2 4">RST16</strain>
        <strain evidence="1 3">RST8</strain>
    </source>
</reference>
<keyword evidence="4" id="KW-1185">Reference proteome</keyword>
<organism evidence="1 3">
    <name type="scientific">Bifidobacterium vespertilionis</name>
    <dbReference type="NCBI Taxonomy" id="2562524"/>
    <lineage>
        <taxon>Bacteria</taxon>
        <taxon>Bacillati</taxon>
        <taxon>Actinomycetota</taxon>
        <taxon>Actinomycetes</taxon>
        <taxon>Bifidobacteriales</taxon>
        <taxon>Bifidobacteriaceae</taxon>
        <taxon>Bifidobacterium</taxon>
    </lineage>
</organism>
<dbReference type="EMBL" id="RZNZ01000001">
    <property type="protein sequence ID" value="KAA8822532.1"/>
    <property type="molecule type" value="Genomic_DNA"/>
</dbReference>
<dbReference type="RefSeq" id="WP_150354968.1">
    <property type="nucleotide sequence ID" value="NZ_RZNZ01000001.1"/>
</dbReference>
<dbReference type="Proteomes" id="UP000345527">
    <property type="component" value="Unassembled WGS sequence"/>
</dbReference>
<gene>
    <name evidence="1" type="ORF">EM848_10960</name>
    <name evidence="2" type="ORF">EMO90_00620</name>
</gene>
<comment type="caution">
    <text evidence="1">The sequence shown here is derived from an EMBL/GenBank/DDBJ whole genome shotgun (WGS) entry which is preliminary data.</text>
</comment>
<accession>A0A5J5E0N8</accession>
<evidence type="ECO:0000313" key="4">
    <source>
        <dbReference type="Proteomes" id="UP000374630"/>
    </source>
</evidence>
<sequence>MNRDEFYHLLRASSRIIEEVRSQRGIDVERNPATLLVLGSQSILGSWHEDYLPESVTTSIEMDLAVLPSELDECCFDDPAQELADYVEGSIGEDSWFEDEFDIYAQAVDETTAVLPEGWKRRLVRVDGRDHGISSVVLCLGPYDLCAAKLAR</sequence>
<evidence type="ECO:0000313" key="3">
    <source>
        <dbReference type="Proteomes" id="UP000345527"/>
    </source>
</evidence>
<evidence type="ECO:0000313" key="1">
    <source>
        <dbReference type="EMBL" id="KAA8821257.1"/>
    </source>
</evidence>